<keyword evidence="7" id="KW-0571">Peptide transport</keyword>
<dbReference type="InterPro" id="IPR027417">
    <property type="entry name" value="P-loop_NTPase"/>
</dbReference>
<dbReference type="Proteomes" id="UP001474421">
    <property type="component" value="Unassembled WGS sequence"/>
</dbReference>
<evidence type="ECO:0000313" key="16">
    <source>
        <dbReference type="Proteomes" id="UP001474421"/>
    </source>
</evidence>
<dbReference type="PANTHER" id="PTHR43394">
    <property type="entry name" value="ATP-DEPENDENT PERMEASE MDL1, MITOCHONDRIAL"/>
    <property type="match status" value="1"/>
</dbReference>
<dbReference type="Pfam" id="PF00664">
    <property type="entry name" value="ABC_membrane"/>
    <property type="match status" value="1"/>
</dbReference>
<dbReference type="InterPro" id="IPR005293">
    <property type="entry name" value="Tap2/ABCB3"/>
</dbReference>
<feature type="transmembrane region" description="Helical" evidence="12">
    <location>
        <begin position="65"/>
        <end position="88"/>
    </location>
</feature>
<dbReference type="PANTHER" id="PTHR43394:SF14">
    <property type="entry name" value="TRANSPORTER 2, ATP BINDING CASSETTE SUBFAMILY B"/>
    <property type="match status" value="1"/>
</dbReference>
<feature type="transmembrane region" description="Helical" evidence="12">
    <location>
        <begin position="303"/>
        <end position="321"/>
    </location>
</feature>
<dbReference type="GO" id="GO:0015440">
    <property type="term" value="F:ABC-type peptide transporter activity"/>
    <property type="evidence" value="ECO:0007669"/>
    <property type="project" value="InterPro"/>
</dbReference>
<dbReference type="FunFam" id="3.40.50.300:FF:000140">
    <property type="entry name" value="Lipid A export ATP-binding/permease protein MsbA"/>
    <property type="match status" value="1"/>
</dbReference>
<evidence type="ECO:0000256" key="10">
    <source>
        <dbReference type="ARBA" id="ARBA00023136"/>
    </source>
</evidence>
<evidence type="ECO:0000256" key="5">
    <source>
        <dbReference type="ARBA" id="ARBA00022741"/>
    </source>
</evidence>
<feature type="transmembrane region" description="Helical" evidence="12">
    <location>
        <begin position="183"/>
        <end position="206"/>
    </location>
</feature>
<dbReference type="GO" id="GO:0016887">
    <property type="term" value="F:ATP hydrolysis activity"/>
    <property type="evidence" value="ECO:0007669"/>
    <property type="project" value="InterPro"/>
</dbReference>
<dbReference type="PROSITE" id="PS50893">
    <property type="entry name" value="ABC_TRANSPORTER_2"/>
    <property type="match status" value="1"/>
</dbReference>
<keyword evidence="9 12" id="KW-1133">Transmembrane helix</keyword>
<dbReference type="PROSITE" id="PS50929">
    <property type="entry name" value="ABC_TM1F"/>
    <property type="match status" value="1"/>
</dbReference>
<evidence type="ECO:0000259" key="14">
    <source>
        <dbReference type="PROSITE" id="PS50929"/>
    </source>
</evidence>
<evidence type="ECO:0000256" key="12">
    <source>
        <dbReference type="SAM" id="Phobius"/>
    </source>
</evidence>
<dbReference type="GO" id="GO:0042825">
    <property type="term" value="C:TAP complex"/>
    <property type="evidence" value="ECO:0007669"/>
    <property type="project" value="InterPro"/>
</dbReference>
<protein>
    <submittedName>
        <fullName evidence="15">Antigen peptide transporter 2-like</fullName>
    </submittedName>
</protein>
<evidence type="ECO:0000256" key="9">
    <source>
        <dbReference type="ARBA" id="ARBA00022989"/>
    </source>
</evidence>
<evidence type="ECO:0000256" key="8">
    <source>
        <dbReference type="ARBA" id="ARBA00022967"/>
    </source>
</evidence>
<sequence>MEEQPGSAETRLRIEKDQTPATEGLSRPRQEEPISKMLVPVTFQAILLLLCDLILLSLLNGWSPSLVPLGVSAAWLEAAIRLLVLWGVRGLLSMGQTSPMSFSTVATVSILPPFYLLVGHWLGDPPLLVSSAAWSWWLAIYGAVGFSQLLWGILAEGRSPKESRKEDKATLWKMLHLFRPDKLYLTGAFLFLILAVIGETFLPYYIGRLIDILGTKYDAEAFSTAISLLFLISFASSVFASCRGGLFMFTISRMVIRTCNLLFSSLVRQDLAFFQEVKTGALASRLSKDTTMMSRSVPLNTNVFLRSLIKSIGLYIFMIRLSRRLTLLMMIETPLMMAVEKFYNVRHQALLKAIQDSVARSEEVVHEVISSVQTVRSFATEEKESQRYEASLEDTCRLRNQRDLERIVYLFIVRVLRLGLKLILLYCGYQQICNGLMTKGNLVSFILYQANVGLYVQTLIYTYGDALSNVGAAEKVFEYLDQKPSVSTKGTLSPETLSGHISFQNVTFCYPSRPEIQVLKNVSFELCPEKVTALVGPNGSGKSSCVALLEHFYEPQSGEVLLDGEPIGKYEHKYLHKQVALVGQEPVLFSGSIWDNITYGLQGCTEEDVIRAAKEADALGFINELEGGFTAEVGEKGGQLSIGQKQRLAIARALIRDPKVLILDEATSALDTKSEAAILESLQKNKARTVLVIAHRMQTVENADKIVVLEDGVVFSLPVKLNFEAANHEQGIHGFKGNETADS</sequence>
<evidence type="ECO:0000259" key="13">
    <source>
        <dbReference type="PROSITE" id="PS50893"/>
    </source>
</evidence>
<dbReference type="SMART" id="SM00382">
    <property type="entry name" value="AAA"/>
    <property type="match status" value="1"/>
</dbReference>
<dbReference type="InterPro" id="IPR036640">
    <property type="entry name" value="ABC1_TM_sf"/>
</dbReference>
<dbReference type="InterPro" id="IPR003593">
    <property type="entry name" value="AAA+_ATPase"/>
</dbReference>
<dbReference type="Gene3D" id="1.20.1560.10">
    <property type="entry name" value="ABC transporter type 1, transmembrane domain"/>
    <property type="match status" value="1"/>
</dbReference>
<feature type="transmembrane region" description="Helical" evidence="12">
    <location>
        <begin position="221"/>
        <end position="239"/>
    </location>
</feature>
<comment type="caution">
    <text evidence="15">The sequence shown here is derived from an EMBL/GenBank/DDBJ whole genome shotgun (WGS) entry which is preliminary data.</text>
</comment>
<name>A0AAW1BTS0_CROAD</name>
<comment type="subcellular location">
    <subcellularLocation>
        <location evidence="1">Endomembrane system</location>
        <topology evidence="1">Multi-pass membrane protein</topology>
    </subcellularLocation>
</comment>
<dbReference type="GO" id="GO:0005524">
    <property type="term" value="F:ATP binding"/>
    <property type="evidence" value="ECO:0007669"/>
    <property type="project" value="UniProtKB-KW"/>
</dbReference>
<feature type="transmembrane region" description="Helical" evidence="12">
    <location>
        <begin position="134"/>
        <end position="155"/>
    </location>
</feature>
<proteinExistence type="inferred from homology"/>
<evidence type="ECO:0000256" key="1">
    <source>
        <dbReference type="ARBA" id="ARBA00004127"/>
    </source>
</evidence>
<feature type="region of interest" description="Disordered" evidence="11">
    <location>
        <begin position="1"/>
        <end position="29"/>
    </location>
</feature>
<keyword evidence="3" id="KW-0813">Transport</keyword>
<keyword evidence="4 12" id="KW-0812">Transmembrane</keyword>
<gene>
    <name evidence="15" type="ORF">NXF25_004204</name>
</gene>
<dbReference type="SUPFAM" id="SSF90123">
    <property type="entry name" value="ABC transporter transmembrane region"/>
    <property type="match status" value="1"/>
</dbReference>
<keyword evidence="8" id="KW-1278">Translocase</keyword>
<dbReference type="AlphaFoldDB" id="A0AAW1BTS0"/>
<keyword evidence="7" id="KW-0653">Protein transport</keyword>
<accession>A0AAW1BTS0</accession>
<feature type="transmembrane region" description="Helical" evidence="12">
    <location>
        <begin position="100"/>
        <end position="122"/>
    </location>
</feature>
<dbReference type="PRINTS" id="PR01897">
    <property type="entry name" value="TAP2PROTEIN"/>
</dbReference>
<evidence type="ECO:0000313" key="15">
    <source>
        <dbReference type="EMBL" id="KAK9405430.1"/>
    </source>
</evidence>
<comment type="similarity">
    <text evidence="2">Belongs to the ABC transporter superfamily. ABCB family. MHC peptide exporter (TC 3.A.1.209) subfamily.</text>
</comment>
<dbReference type="InterPro" id="IPR039421">
    <property type="entry name" value="Type_1_exporter"/>
</dbReference>
<dbReference type="Gene3D" id="3.40.50.300">
    <property type="entry name" value="P-loop containing nucleotide triphosphate hydrolases"/>
    <property type="match status" value="1"/>
</dbReference>
<evidence type="ECO:0000256" key="11">
    <source>
        <dbReference type="SAM" id="MobiDB-lite"/>
    </source>
</evidence>
<dbReference type="EMBL" id="JAOTOJ010000002">
    <property type="protein sequence ID" value="KAK9405430.1"/>
    <property type="molecule type" value="Genomic_DNA"/>
</dbReference>
<dbReference type="GO" id="GO:0019885">
    <property type="term" value="P:antigen processing and presentation of endogenous peptide antigen via MHC class I"/>
    <property type="evidence" value="ECO:0007669"/>
    <property type="project" value="InterPro"/>
</dbReference>
<keyword evidence="6" id="KW-0067">ATP-binding</keyword>
<evidence type="ECO:0000256" key="4">
    <source>
        <dbReference type="ARBA" id="ARBA00022692"/>
    </source>
</evidence>
<dbReference type="SUPFAM" id="SSF52540">
    <property type="entry name" value="P-loop containing nucleoside triphosphate hydrolases"/>
    <property type="match status" value="1"/>
</dbReference>
<evidence type="ECO:0000256" key="3">
    <source>
        <dbReference type="ARBA" id="ARBA00022448"/>
    </source>
</evidence>
<dbReference type="Pfam" id="PF00005">
    <property type="entry name" value="ABC_tran"/>
    <property type="match status" value="1"/>
</dbReference>
<feature type="transmembrane region" description="Helical" evidence="12">
    <location>
        <begin position="37"/>
        <end position="59"/>
    </location>
</feature>
<feature type="domain" description="ABC transporter" evidence="13">
    <location>
        <begin position="501"/>
        <end position="736"/>
    </location>
</feature>
<reference evidence="15 16" key="1">
    <citation type="journal article" date="2024" name="Proc. Natl. Acad. Sci. U.S.A.">
        <title>The genetic regulatory architecture and epigenomic basis for age-related changes in rattlesnake venom.</title>
        <authorList>
            <person name="Hogan M.P."/>
            <person name="Holding M.L."/>
            <person name="Nystrom G.S."/>
            <person name="Colston T.J."/>
            <person name="Bartlett D.A."/>
            <person name="Mason A.J."/>
            <person name="Ellsworth S.A."/>
            <person name="Rautsaw R.M."/>
            <person name="Lawrence K.C."/>
            <person name="Strickland J.L."/>
            <person name="He B."/>
            <person name="Fraser P."/>
            <person name="Margres M.J."/>
            <person name="Gilbert D.M."/>
            <person name="Gibbs H.L."/>
            <person name="Parkinson C.L."/>
            <person name="Rokyta D.R."/>
        </authorList>
    </citation>
    <scope>NUCLEOTIDE SEQUENCE [LARGE SCALE GENOMIC DNA]</scope>
    <source>
        <strain evidence="15">DRR0105</strain>
    </source>
</reference>
<dbReference type="InterPro" id="IPR011527">
    <property type="entry name" value="ABC1_TM_dom"/>
</dbReference>
<feature type="domain" description="ABC transmembrane type-1" evidence="14">
    <location>
        <begin position="187"/>
        <end position="468"/>
    </location>
</feature>
<evidence type="ECO:0000256" key="7">
    <source>
        <dbReference type="ARBA" id="ARBA00022856"/>
    </source>
</evidence>
<keyword evidence="10 12" id="KW-0472">Membrane</keyword>
<dbReference type="InterPro" id="IPR003439">
    <property type="entry name" value="ABC_transporter-like_ATP-bd"/>
</dbReference>
<organism evidence="15 16">
    <name type="scientific">Crotalus adamanteus</name>
    <name type="common">Eastern diamondback rattlesnake</name>
    <dbReference type="NCBI Taxonomy" id="8729"/>
    <lineage>
        <taxon>Eukaryota</taxon>
        <taxon>Metazoa</taxon>
        <taxon>Chordata</taxon>
        <taxon>Craniata</taxon>
        <taxon>Vertebrata</taxon>
        <taxon>Euteleostomi</taxon>
        <taxon>Lepidosauria</taxon>
        <taxon>Squamata</taxon>
        <taxon>Bifurcata</taxon>
        <taxon>Unidentata</taxon>
        <taxon>Episquamata</taxon>
        <taxon>Toxicofera</taxon>
        <taxon>Serpentes</taxon>
        <taxon>Colubroidea</taxon>
        <taxon>Viperidae</taxon>
        <taxon>Crotalinae</taxon>
        <taxon>Crotalus</taxon>
    </lineage>
</organism>
<dbReference type="GO" id="GO:0042287">
    <property type="term" value="F:MHC protein binding"/>
    <property type="evidence" value="ECO:0007669"/>
    <property type="project" value="InterPro"/>
</dbReference>
<keyword evidence="5" id="KW-0547">Nucleotide-binding</keyword>
<dbReference type="GO" id="GO:0015421">
    <property type="term" value="F:ABC-type oligopeptide transporter activity"/>
    <property type="evidence" value="ECO:0007669"/>
    <property type="project" value="TreeGrafter"/>
</dbReference>
<evidence type="ECO:0000256" key="2">
    <source>
        <dbReference type="ARBA" id="ARBA00006493"/>
    </source>
</evidence>
<keyword evidence="16" id="KW-1185">Reference proteome</keyword>
<evidence type="ECO:0000256" key="6">
    <source>
        <dbReference type="ARBA" id="ARBA00022840"/>
    </source>
</evidence>